<evidence type="ECO:0000256" key="1">
    <source>
        <dbReference type="ARBA" id="ARBA00022618"/>
    </source>
</evidence>
<dbReference type="SUPFAM" id="SSF47954">
    <property type="entry name" value="Cyclin-like"/>
    <property type="match status" value="2"/>
</dbReference>
<keyword evidence="2 4" id="KW-0195">Cyclin</keyword>
<keyword evidence="3" id="KW-0131">Cell cycle</keyword>
<comment type="caution">
    <text evidence="8">The sequence shown here is derived from an EMBL/GenBank/DDBJ whole genome shotgun (WGS) entry which is preliminary data.</text>
</comment>
<dbReference type="InterPro" id="IPR048258">
    <property type="entry name" value="Cyclins_cyclin-box"/>
</dbReference>
<dbReference type="OrthoDB" id="6437110at2759"/>
<proteinExistence type="inferred from homology"/>
<dbReference type="SMART" id="SM00385">
    <property type="entry name" value="CYCLIN"/>
    <property type="match status" value="2"/>
</dbReference>
<dbReference type="Proteomes" id="UP000821853">
    <property type="component" value="Chromosome 1"/>
</dbReference>
<dbReference type="OMA" id="NAKEDAH"/>
<feature type="region of interest" description="Disordered" evidence="5">
    <location>
        <begin position="91"/>
        <end position="113"/>
    </location>
</feature>
<keyword evidence="1" id="KW-0132">Cell division</keyword>
<feature type="domain" description="Cyclin C-terminal" evidence="7">
    <location>
        <begin position="315"/>
        <end position="432"/>
    </location>
</feature>
<evidence type="ECO:0000256" key="3">
    <source>
        <dbReference type="ARBA" id="ARBA00023306"/>
    </source>
</evidence>
<feature type="domain" description="Cyclin-like" evidence="6">
    <location>
        <begin position="319"/>
        <end position="404"/>
    </location>
</feature>
<dbReference type="PROSITE" id="PS00292">
    <property type="entry name" value="CYCLINS"/>
    <property type="match status" value="1"/>
</dbReference>
<dbReference type="GO" id="GO:0016538">
    <property type="term" value="F:cyclin-dependent protein serine/threonine kinase regulator activity"/>
    <property type="evidence" value="ECO:0007669"/>
    <property type="project" value="InterPro"/>
</dbReference>
<dbReference type="EMBL" id="JABSTR010000001">
    <property type="protein sequence ID" value="KAH9362975.1"/>
    <property type="molecule type" value="Genomic_DNA"/>
</dbReference>
<feature type="compositionally biased region" description="Basic and acidic residues" evidence="5">
    <location>
        <begin position="1"/>
        <end position="16"/>
    </location>
</feature>
<dbReference type="GO" id="GO:0051301">
    <property type="term" value="P:cell division"/>
    <property type="evidence" value="ECO:0007669"/>
    <property type="project" value="UniProtKB-KW"/>
</dbReference>
<evidence type="ECO:0008006" key="10">
    <source>
        <dbReference type="Google" id="ProtNLM"/>
    </source>
</evidence>
<dbReference type="InterPro" id="IPR013763">
    <property type="entry name" value="Cyclin-like_dom"/>
</dbReference>
<name>A0A9J6FJH0_HAELO</name>
<evidence type="ECO:0000256" key="4">
    <source>
        <dbReference type="RuleBase" id="RU000383"/>
    </source>
</evidence>
<dbReference type="Gene3D" id="1.10.472.10">
    <property type="entry name" value="Cyclin-like"/>
    <property type="match status" value="2"/>
</dbReference>
<dbReference type="InterPro" id="IPR006671">
    <property type="entry name" value="Cyclin_N"/>
</dbReference>
<evidence type="ECO:0000313" key="8">
    <source>
        <dbReference type="EMBL" id="KAH9362975.1"/>
    </source>
</evidence>
<dbReference type="PANTHER" id="PTHR10177">
    <property type="entry name" value="CYCLINS"/>
    <property type="match status" value="1"/>
</dbReference>
<dbReference type="VEuPathDB" id="VectorBase:HLOH_060601"/>
<dbReference type="Pfam" id="PF02984">
    <property type="entry name" value="Cyclin_C"/>
    <property type="match status" value="1"/>
</dbReference>
<evidence type="ECO:0000259" key="6">
    <source>
        <dbReference type="SMART" id="SM00385"/>
    </source>
</evidence>
<keyword evidence="9" id="KW-1185">Reference proteome</keyword>
<dbReference type="InterPro" id="IPR004367">
    <property type="entry name" value="Cyclin_C-dom"/>
</dbReference>
<dbReference type="InterPro" id="IPR036915">
    <property type="entry name" value="Cyclin-like_sf"/>
</dbReference>
<organism evidence="8 9">
    <name type="scientific">Haemaphysalis longicornis</name>
    <name type="common">Bush tick</name>
    <dbReference type="NCBI Taxonomy" id="44386"/>
    <lineage>
        <taxon>Eukaryota</taxon>
        <taxon>Metazoa</taxon>
        <taxon>Ecdysozoa</taxon>
        <taxon>Arthropoda</taxon>
        <taxon>Chelicerata</taxon>
        <taxon>Arachnida</taxon>
        <taxon>Acari</taxon>
        <taxon>Parasitiformes</taxon>
        <taxon>Ixodida</taxon>
        <taxon>Ixodoidea</taxon>
        <taxon>Ixodidae</taxon>
        <taxon>Haemaphysalinae</taxon>
        <taxon>Haemaphysalis</taxon>
    </lineage>
</organism>
<feature type="domain" description="Cyclin-like" evidence="6">
    <location>
        <begin position="222"/>
        <end position="306"/>
    </location>
</feature>
<accession>A0A9J6FJH0</accession>
<feature type="compositionally biased region" description="Polar residues" evidence="5">
    <location>
        <begin position="36"/>
        <end position="56"/>
    </location>
</feature>
<comment type="similarity">
    <text evidence="4">Belongs to the cyclin family.</text>
</comment>
<protein>
    <recommendedName>
        <fullName evidence="10">Cyclin N-terminal domain-containing protein</fullName>
    </recommendedName>
</protein>
<dbReference type="FunFam" id="1.10.472.10:FF:000001">
    <property type="entry name" value="G2/mitotic-specific cyclin"/>
    <property type="match status" value="1"/>
</dbReference>
<dbReference type="Pfam" id="PF00134">
    <property type="entry name" value="Cyclin_N"/>
    <property type="match status" value="1"/>
</dbReference>
<evidence type="ECO:0000256" key="2">
    <source>
        <dbReference type="ARBA" id="ARBA00023127"/>
    </source>
</evidence>
<dbReference type="InterPro" id="IPR039361">
    <property type="entry name" value="Cyclin"/>
</dbReference>
<reference evidence="8 9" key="1">
    <citation type="journal article" date="2020" name="Cell">
        <title>Large-Scale Comparative Analyses of Tick Genomes Elucidate Their Genetic Diversity and Vector Capacities.</title>
        <authorList>
            <consortium name="Tick Genome and Microbiome Consortium (TIGMIC)"/>
            <person name="Jia N."/>
            <person name="Wang J."/>
            <person name="Shi W."/>
            <person name="Du L."/>
            <person name="Sun Y."/>
            <person name="Zhan W."/>
            <person name="Jiang J.F."/>
            <person name="Wang Q."/>
            <person name="Zhang B."/>
            <person name="Ji P."/>
            <person name="Bell-Sakyi L."/>
            <person name="Cui X.M."/>
            <person name="Yuan T.T."/>
            <person name="Jiang B.G."/>
            <person name="Yang W.F."/>
            <person name="Lam T.T."/>
            <person name="Chang Q.C."/>
            <person name="Ding S.J."/>
            <person name="Wang X.J."/>
            <person name="Zhu J.G."/>
            <person name="Ruan X.D."/>
            <person name="Zhao L."/>
            <person name="Wei J.T."/>
            <person name="Ye R.Z."/>
            <person name="Que T.C."/>
            <person name="Du C.H."/>
            <person name="Zhou Y.H."/>
            <person name="Cheng J.X."/>
            <person name="Dai P.F."/>
            <person name="Guo W.B."/>
            <person name="Han X.H."/>
            <person name="Huang E.J."/>
            <person name="Li L.F."/>
            <person name="Wei W."/>
            <person name="Gao Y.C."/>
            <person name="Liu J.Z."/>
            <person name="Shao H.Z."/>
            <person name="Wang X."/>
            <person name="Wang C.C."/>
            <person name="Yang T.C."/>
            <person name="Huo Q.B."/>
            <person name="Li W."/>
            <person name="Chen H.Y."/>
            <person name="Chen S.E."/>
            <person name="Zhou L.G."/>
            <person name="Ni X.B."/>
            <person name="Tian J.H."/>
            <person name="Sheng Y."/>
            <person name="Liu T."/>
            <person name="Pan Y.S."/>
            <person name="Xia L.Y."/>
            <person name="Li J."/>
            <person name="Zhao F."/>
            <person name="Cao W.C."/>
        </authorList>
    </citation>
    <scope>NUCLEOTIDE SEQUENCE [LARGE SCALE GENOMIC DNA]</scope>
    <source>
        <strain evidence="8">HaeL-2018</strain>
    </source>
</reference>
<dbReference type="AlphaFoldDB" id="A0A9J6FJH0"/>
<evidence type="ECO:0000256" key="5">
    <source>
        <dbReference type="SAM" id="MobiDB-lite"/>
    </source>
</evidence>
<gene>
    <name evidence="8" type="ORF">HPB48_014243</name>
</gene>
<dbReference type="GO" id="GO:0044772">
    <property type="term" value="P:mitotic cell cycle phase transition"/>
    <property type="evidence" value="ECO:0007669"/>
    <property type="project" value="InterPro"/>
</dbReference>
<evidence type="ECO:0000313" key="9">
    <source>
        <dbReference type="Proteomes" id="UP000821853"/>
    </source>
</evidence>
<dbReference type="SMART" id="SM01332">
    <property type="entry name" value="Cyclin_C"/>
    <property type="match status" value="1"/>
</dbReference>
<sequence>MAGRDAGDRSLDDNENQRTLNKIIEQPEKAEGFVQETVTNRQALRELSSNTDSQPSPRGYWRKRETAPAGRSLGLPASFENSFSLSDLDVLEDSSSNDAPTENAKEDAHDGTGPALTPLATCEGDDAGIICAGGPKCGTAAAPIQSLADFQGAEGEPSGVLNPTIRTFDMSYTETRDKEMSELYWHDVYNHLRNREQQLLPDPWYMHRQPHIASYMRSDLVDWIVALADEYGLHDEKLFLAVSYIDRFLSLMSVQRNCLQLLGTAALFTASKFEGGYQLRCSELLYATGDIYTKEDLLWMEQEMLKVLDYNICAPTIYYFLRRFGEVSKAPAGVRLLAQYFCELALLDDDPYLRFPPSLIAGAALSLANHTLDRQPWGRELAECSGYQVAHFQECLPCLHTSLSNAPNRSQKAIRNKFNTGRYLYVASLKPSTSLPCS</sequence>
<feature type="region of interest" description="Disordered" evidence="5">
    <location>
        <begin position="1"/>
        <end position="77"/>
    </location>
</feature>
<evidence type="ECO:0000259" key="7">
    <source>
        <dbReference type="SMART" id="SM01332"/>
    </source>
</evidence>